<evidence type="ECO:0000313" key="4">
    <source>
        <dbReference type="Proteomes" id="UP000198897"/>
    </source>
</evidence>
<evidence type="ECO:0000259" key="2">
    <source>
        <dbReference type="Pfam" id="PF04892"/>
    </source>
</evidence>
<protein>
    <submittedName>
        <fullName evidence="3">VanZ like family protein</fullName>
    </submittedName>
</protein>
<feature type="transmembrane region" description="Helical" evidence="1">
    <location>
        <begin position="138"/>
        <end position="156"/>
    </location>
</feature>
<proteinExistence type="predicted"/>
<dbReference type="Proteomes" id="UP000198897">
    <property type="component" value="Unassembled WGS sequence"/>
</dbReference>
<dbReference type="InterPro" id="IPR016747">
    <property type="entry name" value="Phosphotransbutyrylase"/>
</dbReference>
<dbReference type="EMBL" id="FOOG01000020">
    <property type="protein sequence ID" value="SFG04561.1"/>
    <property type="molecule type" value="Genomic_DNA"/>
</dbReference>
<keyword evidence="1" id="KW-1133">Transmembrane helix</keyword>
<feature type="transmembrane region" description="Helical" evidence="1">
    <location>
        <begin position="7"/>
        <end position="26"/>
    </location>
</feature>
<dbReference type="PANTHER" id="PTHR28008">
    <property type="entry name" value="DOMAIN PROTEIN, PUTATIVE (AFU_ORTHOLOGUE AFUA_3G10980)-RELATED"/>
    <property type="match status" value="1"/>
</dbReference>
<keyword evidence="1" id="KW-0472">Membrane</keyword>
<feature type="transmembrane region" description="Helical" evidence="1">
    <location>
        <begin position="107"/>
        <end position="126"/>
    </location>
</feature>
<organism evidence="3 4">
    <name type="scientific">Halobacillus alkaliphilus</name>
    <dbReference type="NCBI Taxonomy" id="396056"/>
    <lineage>
        <taxon>Bacteria</taxon>
        <taxon>Bacillati</taxon>
        <taxon>Bacillota</taxon>
        <taxon>Bacilli</taxon>
        <taxon>Bacillales</taxon>
        <taxon>Bacillaceae</taxon>
        <taxon>Halobacillus</taxon>
    </lineage>
</organism>
<dbReference type="NCBIfam" id="NF037970">
    <property type="entry name" value="vanZ_1"/>
    <property type="match status" value="1"/>
</dbReference>
<dbReference type="RefSeq" id="WP_089752231.1">
    <property type="nucleotide sequence ID" value="NZ_FOOG01000020.1"/>
</dbReference>
<sequence>MFKNTIYQLLPIIIMIILFIFSSQPYEEQNIKPAMNQWIPIEWLKPVAEHIHITYHGEEVSVEAQGIDGVIEFFIRKSAHFGMFFLLMVTLWKAIHQRWRLPFGKELLYALVITVGYAAFDEFHQSLTPNRTPYIGDVMIDTAGALTGVVLLSIFYKKFR</sequence>
<evidence type="ECO:0000256" key="1">
    <source>
        <dbReference type="SAM" id="Phobius"/>
    </source>
</evidence>
<keyword evidence="1" id="KW-0812">Transmembrane</keyword>
<dbReference type="AlphaFoldDB" id="A0A1I2NTG0"/>
<feature type="domain" description="VanZ-like" evidence="2">
    <location>
        <begin position="11"/>
        <end position="155"/>
    </location>
</feature>
<dbReference type="InterPro" id="IPR006976">
    <property type="entry name" value="VanZ-like"/>
</dbReference>
<reference evidence="4" key="1">
    <citation type="submission" date="2016-10" db="EMBL/GenBank/DDBJ databases">
        <authorList>
            <person name="Varghese N."/>
            <person name="Submissions S."/>
        </authorList>
    </citation>
    <scope>NUCLEOTIDE SEQUENCE [LARGE SCALE GENOMIC DNA]</scope>
    <source>
        <strain evidence="4">FP5</strain>
    </source>
</reference>
<dbReference type="Pfam" id="PF04892">
    <property type="entry name" value="VanZ"/>
    <property type="match status" value="1"/>
</dbReference>
<feature type="transmembrane region" description="Helical" evidence="1">
    <location>
        <begin position="78"/>
        <end position="95"/>
    </location>
</feature>
<dbReference type="PIRSF" id="PIRSF019083">
    <property type="entry name" value="UCP019083_VanZ"/>
    <property type="match status" value="1"/>
</dbReference>
<accession>A0A1I2NTG0</accession>
<name>A0A1I2NTG0_9BACI</name>
<keyword evidence="4" id="KW-1185">Reference proteome</keyword>
<gene>
    <name evidence="3" type="ORF">SAMN05216353_12041</name>
</gene>
<dbReference type="PANTHER" id="PTHR28008:SF1">
    <property type="entry name" value="DOMAIN PROTEIN, PUTATIVE (AFU_ORTHOLOGUE AFUA_3G10980)-RELATED"/>
    <property type="match status" value="1"/>
</dbReference>
<dbReference type="OrthoDB" id="291892at2"/>
<evidence type="ECO:0000313" key="3">
    <source>
        <dbReference type="EMBL" id="SFG04561.1"/>
    </source>
</evidence>